<dbReference type="EMBL" id="UINC01000318">
    <property type="protein sequence ID" value="SUZ53184.1"/>
    <property type="molecule type" value="Genomic_DNA"/>
</dbReference>
<sequence>MCIFLQFLQRLSVQHAEDHQPRNPQWRYLHPRDDLIA</sequence>
<dbReference type="AlphaFoldDB" id="A0A381NGG1"/>
<proteinExistence type="predicted"/>
<protein>
    <submittedName>
        <fullName evidence="1">Uncharacterized protein</fullName>
    </submittedName>
</protein>
<gene>
    <name evidence="1" type="ORF">METZ01_LOCUS6038</name>
</gene>
<evidence type="ECO:0000313" key="1">
    <source>
        <dbReference type="EMBL" id="SUZ53184.1"/>
    </source>
</evidence>
<accession>A0A381NGG1</accession>
<organism evidence="1">
    <name type="scientific">marine metagenome</name>
    <dbReference type="NCBI Taxonomy" id="408172"/>
    <lineage>
        <taxon>unclassified sequences</taxon>
        <taxon>metagenomes</taxon>
        <taxon>ecological metagenomes</taxon>
    </lineage>
</organism>
<reference evidence="1" key="1">
    <citation type="submission" date="2018-05" db="EMBL/GenBank/DDBJ databases">
        <authorList>
            <person name="Lanie J.A."/>
            <person name="Ng W.-L."/>
            <person name="Kazmierczak K.M."/>
            <person name="Andrzejewski T.M."/>
            <person name="Davidsen T.M."/>
            <person name="Wayne K.J."/>
            <person name="Tettelin H."/>
            <person name="Glass J.I."/>
            <person name="Rusch D."/>
            <person name="Podicherti R."/>
            <person name="Tsui H.-C.T."/>
            <person name="Winkler M.E."/>
        </authorList>
    </citation>
    <scope>NUCLEOTIDE SEQUENCE</scope>
</reference>
<name>A0A381NGG1_9ZZZZ</name>